<dbReference type="SUPFAM" id="SSF54001">
    <property type="entry name" value="Cysteine proteinases"/>
    <property type="match status" value="1"/>
</dbReference>
<dbReference type="STRING" id="5888.A0CZQ6"/>
<proteinExistence type="inferred from homology"/>
<organism evidence="6 7">
    <name type="scientific">Paramecium tetraurelia</name>
    <dbReference type="NCBI Taxonomy" id="5888"/>
    <lineage>
        <taxon>Eukaryota</taxon>
        <taxon>Sar</taxon>
        <taxon>Alveolata</taxon>
        <taxon>Ciliophora</taxon>
        <taxon>Intramacronucleata</taxon>
        <taxon>Oligohymenophorea</taxon>
        <taxon>Peniculida</taxon>
        <taxon>Parameciidae</taxon>
        <taxon>Paramecium</taxon>
    </lineage>
</organism>
<keyword evidence="4" id="KW-0788">Thiol protease</keyword>
<keyword evidence="7" id="KW-1185">Reference proteome</keyword>
<dbReference type="EMBL" id="CT868230">
    <property type="protein sequence ID" value="CAK76273.1"/>
    <property type="molecule type" value="Genomic_DNA"/>
</dbReference>
<keyword evidence="2" id="KW-0645">Protease</keyword>
<dbReference type="PROSITE" id="PS50600">
    <property type="entry name" value="ULP_PROTEASE"/>
    <property type="match status" value="1"/>
</dbReference>
<dbReference type="InterPro" id="IPR003653">
    <property type="entry name" value="Peptidase_C48_C"/>
</dbReference>
<dbReference type="InterPro" id="IPR038765">
    <property type="entry name" value="Papain-like_cys_pep_sf"/>
</dbReference>
<dbReference type="GO" id="GO:0019784">
    <property type="term" value="F:deNEDDylase activity"/>
    <property type="evidence" value="ECO:0007669"/>
    <property type="project" value="InterPro"/>
</dbReference>
<dbReference type="HOGENOM" id="CLU_835381_0_0_1"/>
<evidence type="ECO:0000313" key="7">
    <source>
        <dbReference type="Proteomes" id="UP000000600"/>
    </source>
</evidence>
<dbReference type="PANTHER" id="PTHR46468">
    <property type="entry name" value="SENTRIN-SPECIFIC PROTEASE 8"/>
    <property type="match status" value="1"/>
</dbReference>
<dbReference type="Gene3D" id="3.40.395.10">
    <property type="entry name" value="Adenoviral Proteinase, Chain A"/>
    <property type="match status" value="1"/>
</dbReference>
<dbReference type="OMA" id="YMEASTK"/>
<dbReference type="OrthoDB" id="307141at2759"/>
<evidence type="ECO:0000256" key="4">
    <source>
        <dbReference type="ARBA" id="ARBA00022807"/>
    </source>
</evidence>
<name>A0CZQ6_PARTE</name>
<dbReference type="InParanoid" id="A0CZQ6"/>
<dbReference type="eggNOG" id="KOG0778">
    <property type="taxonomic scope" value="Eukaryota"/>
</dbReference>
<evidence type="ECO:0000259" key="5">
    <source>
        <dbReference type="PROSITE" id="PS50600"/>
    </source>
</evidence>
<reference evidence="6 7" key="1">
    <citation type="journal article" date="2006" name="Nature">
        <title>Global trends of whole-genome duplications revealed by the ciliate Paramecium tetraurelia.</title>
        <authorList>
            <consortium name="Genoscope"/>
            <person name="Aury J.-M."/>
            <person name="Jaillon O."/>
            <person name="Duret L."/>
            <person name="Noel B."/>
            <person name="Jubin C."/>
            <person name="Porcel B.M."/>
            <person name="Segurens B."/>
            <person name="Daubin V."/>
            <person name="Anthouard V."/>
            <person name="Aiach N."/>
            <person name="Arnaiz O."/>
            <person name="Billaut A."/>
            <person name="Beisson J."/>
            <person name="Blanc I."/>
            <person name="Bouhouche K."/>
            <person name="Camara F."/>
            <person name="Duharcourt S."/>
            <person name="Guigo R."/>
            <person name="Gogendeau D."/>
            <person name="Katinka M."/>
            <person name="Keller A.-M."/>
            <person name="Kissmehl R."/>
            <person name="Klotz C."/>
            <person name="Koll F."/>
            <person name="Le Moue A."/>
            <person name="Lepere C."/>
            <person name="Malinsky S."/>
            <person name="Nowacki M."/>
            <person name="Nowak J.K."/>
            <person name="Plattner H."/>
            <person name="Poulain J."/>
            <person name="Ruiz F."/>
            <person name="Serrano V."/>
            <person name="Zagulski M."/>
            <person name="Dessen P."/>
            <person name="Betermier M."/>
            <person name="Weissenbach J."/>
            <person name="Scarpelli C."/>
            <person name="Schachter V."/>
            <person name="Sperling L."/>
            <person name="Meyer E."/>
            <person name="Cohen J."/>
            <person name="Wincker P."/>
        </authorList>
    </citation>
    <scope>NUCLEOTIDE SEQUENCE [LARGE SCALE GENOMIC DNA]</scope>
    <source>
        <strain evidence="6 7">Stock d4-2</strain>
    </source>
</reference>
<dbReference type="GO" id="GO:0006508">
    <property type="term" value="P:proteolysis"/>
    <property type="evidence" value="ECO:0007669"/>
    <property type="project" value="UniProtKB-KW"/>
</dbReference>
<evidence type="ECO:0000256" key="2">
    <source>
        <dbReference type="ARBA" id="ARBA00022670"/>
    </source>
</evidence>
<dbReference type="Proteomes" id="UP000000600">
    <property type="component" value="Unassembled WGS sequence"/>
</dbReference>
<feature type="domain" description="Ubiquitin-like protease family profile" evidence="5">
    <location>
        <begin position="38"/>
        <end position="286"/>
    </location>
</feature>
<sequence length="333" mass="39563">MMPMKIEDLQETHKIIYVHPQNYRKYSMIDERNSLYGVTVDFRFLQEILTNQYLTSSHLLFYCNLFRHAYQHKKIAIAQCYFFAEYMEASTKQIDNSIIDTSLLVKKHELSIKQNTQNSQQQNTNQELQSQIANPQQQQNIIVKNLTSNNQKWNFQITNIQYVQNTTIQNKEKYNINKLESLLTQMVNQNDLKDIQSLKNQDYLFFPINQQNQHWICLIISLKEKKIKFFDSYKQYLNEDIITAAKEILKFIGVTMISEYAISTHFNKQSNGYDCGIFTLLSLLYTYQNLPYDYNQQIVTKYRQSILYNLAIVGSQIEVSQELLERIIKLQQQ</sequence>
<dbReference type="InterPro" id="IPR044613">
    <property type="entry name" value="Nep1/2-like"/>
</dbReference>
<dbReference type="GO" id="GO:0016926">
    <property type="term" value="P:protein desumoylation"/>
    <property type="evidence" value="ECO:0000318"/>
    <property type="project" value="GO_Central"/>
</dbReference>
<dbReference type="RefSeq" id="XP_001443670.1">
    <property type="nucleotide sequence ID" value="XM_001443633.1"/>
</dbReference>
<dbReference type="AlphaFoldDB" id="A0CZQ6"/>
<dbReference type="KEGG" id="ptm:GSPATT00011846001"/>
<evidence type="ECO:0000313" key="6">
    <source>
        <dbReference type="EMBL" id="CAK76273.1"/>
    </source>
</evidence>
<protein>
    <recommendedName>
        <fullName evidence="5">Ubiquitin-like protease family profile domain-containing protein</fullName>
    </recommendedName>
</protein>
<dbReference type="GeneID" id="5029455"/>
<keyword evidence="3" id="KW-0378">Hydrolase</keyword>
<evidence type="ECO:0000256" key="3">
    <source>
        <dbReference type="ARBA" id="ARBA00022801"/>
    </source>
</evidence>
<gene>
    <name evidence="6" type="ORF">GSPATT00011846001</name>
</gene>
<evidence type="ECO:0000256" key="1">
    <source>
        <dbReference type="ARBA" id="ARBA00005234"/>
    </source>
</evidence>
<dbReference type="GO" id="GO:0016929">
    <property type="term" value="F:deSUMOylase activity"/>
    <property type="evidence" value="ECO:0000318"/>
    <property type="project" value="GO_Central"/>
</dbReference>
<dbReference type="PANTHER" id="PTHR46468:SF1">
    <property type="entry name" value="SENTRIN-SPECIFIC PROTEASE 8"/>
    <property type="match status" value="1"/>
</dbReference>
<accession>A0CZQ6</accession>
<comment type="similarity">
    <text evidence="1">Belongs to the peptidase C48 family.</text>
</comment>
<dbReference type="GO" id="GO:0005634">
    <property type="term" value="C:nucleus"/>
    <property type="evidence" value="ECO:0000318"/>
    <property type="project" value="GO_Central"/>
</dbReference>
<dbReference type="Pfam" id="PF02902">
    <property type="entry name" value="Peptidase_C48"/>
    <property type="match status" value="1"/>
</dbReference>